<dbReference type="RefSeq" id="WP_035594358.1">
    <property type="nucleotide sequence ID" value="NZ_ARYM01000003.1"/>
</dbReference>
<dbReference type="Pfam" id="PF13561">
    <property type="entry name" value="adh_short_C2"/>
    <property type="match status" value="1"/>
</dbReference>
<evidence type="ECO:0000256" key="8">
    <source>
        <dbReference type="ARBA" id="ARBA00079135"/>
    </source>
</evidence>
<dbReference type="NCBIfam" id="TIGR01832">
    <property type="entry name" value="kduD"/>
    <property type="match status" value="1"/>
</dbReference>
<evidence type="ECO:0000256" key="7">
    <source>
        <dbReference type="ARBA" id="ARBA00075624"/>
    </source>
</evidence>
<dbReference type="GO" id="GO:0008678">
    <property type="term" value="F:2-deoxy-D-gluconate 3-dehydrogenase activity"/>
    <property type="evidence" value="ECO:0007669"/>
    <property type="project" value="InterPro"/>
</dbReference>
<evidence type="ECO:0000256" key="2">
    <source>
        <dbReference type="ARBA" id="ARBA00023002"/>
    </source>
</evidence>
<name>A0A062VJM8_9PROT</name>
<reference evidence="9 10" key="1">
    <citation type="journal article" date="2014" name="Antonie Van Leeuwenhoek">
        <title>Hyphomonas beringensis sp. nov. and Hyphomonas chukchiensis sp. nov., isolated from surface seawater of the Bering Sea and Chukchi Sea.</title>
        <authorList>
            <person name="Li C."/>
            <person name="Lai Q."/>
            <person name="Li G."/>
            <person name="Dong C."/>
            <person name="Wang J."/>
            <person name="Liao Y."/>
            <person name="Shao Z."/>
        </authorList>
    </citation>
    <scope>NUCLEOTIDE SEQUENCE [LARGE SCALE GENOMIC DNA]</scope>
    <source>
        <strain evidence="9 10">PS728</strain>
    </source>
</reference>
<evidence type="ECO:0000256" key="1">
    <source>
        <dbReference type="ARBA" id="ARBA00006484"/>
    </source>
</evidence>
<dbReference type="PRINTS" id="PR00080">
    <property type="entry name" value="SDRFAMILY"/>
</dbReference>
<dbReference type="PANTHER" id="PTHR42760">
    <property type="entry name" value="SHORT-CHAIN DEHYDROGENASES/REDUCTASES FAMILY MEMBER"/>
    <property type="match status" value="1"/>
</dbReference>
<dbReference type="InterPro" id="IPR002347">
    <property type="entry name" value="SDR_fam"/>
</dbReference>
<dbReference type="InterPro" id="IPR011286">
    <property type="entry name" value="2-deoxy-D-gluc_3_DH"/>
</dbReference>
<keyword evidence="2" id="KW-0560">Oxidoreductase</keyword>
<dbReference type="PATRIC" id="fig|1280954.3.peg.625"/>
<dbReference type="Proteomes" id="UP000027100">
    <property type="component" value="Unassembled WGS sequence"/>
</dbReference>
<accession>A0A062VJM8</accession>
<dbReference type="AlphaFoldDB" id="A0A062VJM8"/>
<proteinExistence type="inferred from homology"/>
<dbReference type="STRING" id="1280954.HPO_03059"/>
<evidence type="ECO:0000313" key="9">
    <source>
        <dbReference type="EMBL" id="KCZ99837.1"/>
    </source>
</evidence>
<dbReference type="EC" id="1.1.1.127" evidence="5"/>
<dbReference type="OrthoDB" id="9796652at2"/>
<sequence length="249" mass="26046">MFSLEGKTAIVTGANTGLGQGIAVALAEAGANLALVGRSSPDETVERVQKAGGKTHVIMADLGSIDPVDTIVRETVETFGGVDILVNNAGIIKRNDALNFTVEEWDSVMNVNLRSLFFLSQKAARAMIDAGTGGKIINIASMLSYQGGVRVPSYTASKSGVLGLTRLLANEWAGRGINVNGIAPGYFATNNTDALRADEKRNSEILGRIPAGRWGQPSDLAGAAVFLSSRASDYVHGTIVAVDGGWLAR</sequence>
<gene>
    <name evidence="9" type="ORF">HPO_03059</name>
</gene>
<dbReference type="EMBL" id="ARYM01000003">
    <property type="protein sequence ID" value="KCZ99837.1"/>
    <property type="molecule type" value="Genomic_DNA"/>
</dbReference>
<evidence type="ECO:0000256" key="6">
    <source>
        <dbReference type="ARBA" id="ARBA00071389"/>
    </source>
</evidence>
<keyword evidence="3" id="KW-0520">NAD</keyword>
<dbReference type="eggNOG" id="COG1028">
    <property type="taxonomic scope" value="Bacteria"/>
</dbReference>
<comment type="caution">
    <text evidence="9">The sequence shown here is derived from an EMBL/GenBank/DDBJ whole genome shotgun (WGS) entry which is preliminary data.</text>
</comment>
<dbReference type="FunFam" id="3.40.50.720:FF:000081">
    <property type="entry name" value="2-deoxy-D-gluconate 3-dehydrogenase"/>
    <property type="match status" value="1"/>
</dbReference>
<dbReference type="PROSITE" id="PS00061">
    <property type="entry name" value="ADH_SHORT"/>
    <property type="match status" value="1"/>
</dbReference>
<comment type="catalytic activity">
    <reaction evidence="4">
        <text>2-dehydro-3-deoxy-D-gluconate + NAD(+) = 3-deoxy-D-glycero-2,5-hexodiulosonate + NADH + H(+)</text>
        <dbReference type="Rhea" id="RHEA:24232"/>
        <dbReference type="ChEBI" id="CHEBI:15378"/>
        <dbReference type="ChEBI" id="CHEBI:29071"/>
        <dbReference type="ChEBI" id="CHEBI:57540"/>
        <dbReference type="ChEBI" id="CHEBI:57945"/>
        <dbReference type="ChEBI" id="CHEBI:57990"/>
        <dbReference type="EC" id="1.1.1.127"/>
    </reaction>
</comment>
<dbReference type="PANTHER" id="PTHR42760:SF5">
    <property type="entry name" value="2-DEHYDRO-3-DEOXY-D-GLUCONATE 5-DEHYDROGENASE"/>
    <property type="match status" value="1"/>
</dbReference>
<dbReference type="InterPro" id="IPR036291">
    <property type="entry name" value="NAD(P)-bd_dom_sf"/>
</dbReference>
<dbReference type="PRINTS" id="PR00081">
    <property type="entry name" value="GDHRDH"/>
</dbReference>
<dbReference type="SUPFAM" id="SSF51735">
    <property type="entry name" value="NAD(P)-binding Rossmann-fold domains"/>
    <property type="match status" value="1"/>
</dbReference>
<dbReference type="InterPro" id="IPR020904">
    <property type="entry name" value="Sc_DH/Rdtase_CS"/>
</dbReference>
<evidence type="ECO:0000256" key="4">
    <source>
        <dbReference type="ARBA" id="ARBA00051099"/>
    </source>
</evidence>
<dbReference type="GO" id="GO:0051287">
    <property type="term" value="F:NAD binding"/>
    <property type="evidence" value="ECO:0007669"/>
    <property type="project" value="InterPro"/>
</dbReference>
<dbReference type="Gene3D" id="3.40.50.720">
    <property type="entry name" value="NAD(P)-binding Rossmann-like Domain"/>
    <property type="match status" value="1"/>
</dbReference>
<organism evidence="9 10">
    <name type="scientific">Hyphomonas polymorpha PS728</name>
    <dbReference type="NCBI Taxonomy" id="1280954"/>
    <lineage>
        <taxon>Bacteria</taxon>
        <taxon>Pseudomonadati</taxon>
        <taxon>Pseudomonadota</taxon>
        <taxon>Alphaproteobacteria</taxon>
        <taxon>Hyphomonadales</taxon>
        <taxon>Hyphomonadaceae</taxon>
        <taxon>Hyphomonas</taxon>
    </lineage>
</organism>
<evidence type="ECO:0000256" key="3">
    <source>
        <dbReference type="ARBA" id="ARBA00023027"/>
    </source>
</evidence>
<protein>
    <recommendedName>
        <fullName evidence="6">2-dehydro-3-deoxy-D-gluconate 5-dehydrogenase</fullName>
        <ecNumber evidence="5">1.1.1.127</ecNumber>
    </recommendedName>
    <alternativeName>
        <fullName evidence="7">2-keto-3-deoxygluconate 5-dehydrogenase</fullName>
    </alternativeName>
    <alternativeName>
        <fullName evidence="8">2-keto-3-deoxygluconate oxidoreductase</fullName>
    </alternativeName>
</protein>
<comment type="similarity">
    <text evidence="1">Belongs to the short-chain dehydrogenases/reductases (SDR) family.</text>
</comment>
<evidence type="ECO:0000256" key="5">
    <source>
        <dbReference type="ARBA" id="ARBA00066584"/>
    </source>
</evidence>
<keyword evidence="10" id="KW-1185">Reference proteome</keyword>
<evidence type="ECO:0000313" key="10">
    <source>
        <dbReference type="Proteomes" id="UP000027100"/>
    </source>
</evidence>
<dbReference type="GO" id="GO:0047001">
    <property type="term" value="F:2-dehydro-3-deoxy-D-gluconate 5-dehydrogenase activity"/>
    <property type="evidence" value="ECO:0007669"/>
    <property type="project" value="UniProtKB-EC"/>
</dbReference>